<dbReference type="AlphaFoldDB" id="A0A231G329"/>
<protein>
    <submittedName>
        <fullName evidence="2">Lysophospholipase L1</fullName>
    </submittedName>
</protein>
<reference evidence="3" key="1">
    <citation type="submission" date="2016-10" db="EMBL/GenBank/DDBJ databases">
        <authorList>
            <person name="Varghese N."/>
            <person name="Submissions S."/>
        </authorList>
    </citation>
    <scope>NUCLEOTIDE SEQUENCE [LARGE SCALE GENOMIC DNA]</scope>
    <source>
        <strain evidence="3">BS3660</strain>
    </source>
</reference>
<dbReference type="CDD" id="cd01836">
    <property type="entry name" value="FeeA_FeeB_like"/>
    <property type="match status" value="1"/>
</dbReference>
<dbReference type="Gene3D" id="3.40.50.1110">
    <property type="entry name" value="SGNH hydrolase"/>
    <property type="match status" value="1"/>
</dbReference>
<name>A0A231G329_PSEJE</name>
<dbReference type="GO" id="GO:0016788">
    <property type="term" value="F:hydrolase activity, acting on ester bonds"/>
    <property type="evidence" value="ECO:0007669"/>
    <property type="project" value="UniProtKB-ARBA"/>
</dbReference>
<dbReference type="EMBL" id="FNTC01000002">
    <property type="protein sequence ID" value="SEC60066.1"/>
    <property type="molecule type" value="Genomic_DNA"/>
</dbReference>
<dbReference type="Proteomes" id="UP000198542">
    <property type="component" value="Unassembled WGS sequence"/>
</dbReference>
<feature type="domain" description="SGNH hydrolase-type esterase" evidence="1">
    <location>
        <begin position="52"/>
        <end position="221"/>
    </location>
</feature>
<dbReference type="InterPro" id="IPR013830">
    <property type="entry name" value="SGNH_hydro"/>
</dbReference>
<accession>A0A231G329</accession>
<evidence type="ECO:0000313" key="2">
    <source>
        <dbReference type="EMBL" id="SEC60066.1"/>
    </source>
</evidence>
<evidence type="ECO:0000313" key="3">
    <source>
        <dbReference type="Proteomes" id="UP000198542"/>
    </source>
</evidence>
<gene>
    <name evidence="2" type="ORF">SAMN04490187_4985</name>
</gene>
<keyword evidence="3" id="KW-1185">Reference proteome</keyword>
<evidence type="ECO:0000259" key="1">
    <source>
        <dbReference type="Pfam" id="PF13472"/>
    </source>
</evidence>
<dbReference type="InterPro" id="IPR036514">
    <property type="entry name" value="SGNH_hydro_sf"/>
</dbReference>
<dbReference type="Pfam" id="PF13472">
    <property type="entry name" value="Lipase_GDSL_2"/>
    <property type="match status" value="1"/>
</dbReference>
<dbReference type="RefSeq" id="WP_090456531.1">
    <property type="nucleotide sequence ID" value="NZ_FNTC01000002.1"/>
</dbReference>
<proteinExistence type="predicted"/>
<sequence length="247" mass="27076">MSHIETLAKILLGPLLLAQGLYTRRVTPKLPEAEGDRQGEAGSGDVLRLLIVGDSAAAGVGAATQGEALSGRLVARLADDYQLSWKLWAHSGLDSQGLLELLEQHAPEPFDVALLSIGVNDVTSSLTLDQWLARQRRLMALLCDKYAVRQIVVSPLPPMHLFPALPQPLRWFLGFRARRFNAHLADLAARLDQCTMLTTPLAPEPGLMASDGFHPGPMLYRQWADDAARVIDQRFRTTTIKTGVEDV</sequence>
<organism evidence="2 3">
    <name type="scientific">Pseudomonas jessenii</name>
    <dbReference type="NCBI Taxonomy" id="77298"/>
    <lineage>
        <taxon>Bacteria</taxon>
        <taxon>Pseudomonadati</taxon>
        <taxon>Pseudomonadota</taxon>
        <taxon>Gammaproteobacteria</taxon>
        <taxon>Pseudomonadales</taxon>
        <taxon>Pseudomonadaceae</taxon>
        <taxon>Pseudomonas</taxon>
    </lineage>
</organism>
<dbReference type="SUPFAM" id="SSF52266">
    <property type="entry name" value="SGNH hydrolase"/>
    <property type="match status" value="1"/>
</dbReference>